<evidence type="ECO:0000256" key="1">
    <source>
        <dbReference type="ARBA" id="ARBA00004141"/>
    </source>
</evidence>
<organism evidence="13 14">
    <name type="scientific">Streptomyces meridianus</name>
    <dbReference type="NCBI Taxonomy" id="2938945"/>
    <lineage>
        <taxon>Bacteria</taxon>
        <taxon>Bacillati</taxon>
        <taxon>Actinomycetota</taxon>
        <taxon>Actinomycetes</taxon>
        <taxon>Kitasatosporales</taxon>
        <taxon>Streptomycetaceae</taxon>
        <taxon>Streptomyces</taxon>
    </lineage>
</organism>
<comment type="caution">
    <text evidence="13">The sequence shown here is derived from an EMBL/GenBank/DDBJ whole genome shotgun (WGS) entry which is preliminary data.</text>
</comment>
<keyword evidence="14" id="KW-1185">Reference proteome</keyword>
<proteinExistence type="predicted"/>
<keyword evidence="7" id="KW-0067">ATP-binding</keyword>
<evidence type="ECO:0000256" key="11">
    <source>
        <dbReference type="SAM" id="Phobius"/>
    </source>
</evidence>
<keyword evidence="3" id="KW-0808">Transferase</keyword>
<evidence type="ECO:0000256" key="3">
    <source>
        <dbReference type="ARBA" id="ARBA00022679"/>
    </source>
</evidence>
<dbReference type="Pfam" id="PF13493">
    <property type="entry name" value="DUF4118"/>
    <property type="match status" value="1"/>
</dbReference>
<evidence type="ECO:0000256" key="2">
    <source>
        <dbReference type="ARBA" id="ARBA00022553"/>
    </source>
</evidence>
<evidence type="ECO:0000256" key="8">
    <source>
        <dbReference type="ARBA" id="ARBA00022989"/>
    </source>
</evidence>
<feature type="transmembrane region" description="Helical" evidence="11">
    <location>
        <begin position="12"/>
        <end position="29"/>
    </location>
</feature>
<keyword evidence="4 11" id="KW-0812">Transmembrane</keyword>
<dbReference type="Gene3D" id="1.20.120.620">
    <property type="entry name" value="Backbone structure of the membrane domain of e. Coli histidine kinase receptor kdpd"/>
    <property type="match status" value="1"/>
</dbReference>
<evidence type="ECO:0000256" key="9">
    <source>
        <dbReference type="ARBA" id="ARBA00023012"/>
    </source>
</evidence>
<protein>
    <submittedName>
        <fullName evidence="13">PAS domain-containing sensor histidine kinase</fullName>
    </submittedName>
</protein>
<evidence type="ECO:0000256" key="4">
    <source>
        <dbReference type="ARBA" id="ARBA00022692"/>
    </source>
</evidence>
<dbReference type="GO" id="GO:0016301">
    <property type="term" value="F:kinase activity"/>
    <property type="evidence" value="ECO:0007669"/>
    <property type="project" value="UniProtKB-KW"/>
</dbReference>
<feature type="transmembrane region" description="Helical" evidence="11">
    <location>
        <begin position="88"/>
        <end position="106"/>
    </location>
</feature>
<keyword evidence="9" id="KW-0902">Two-component regulatory system</keyword>
<dbReference type="Proteomes" id="UP001167160">
    <property type="component" value="Unassembled WGS sequence"/>
</dbReference>
<evidence type="ECO:0000256" key="5">
    <source>
        <dbReference type="ARBA" id="ARBA00022741"/>
    </source>
</evidence>
<dbReference type="EMBL" id="JAMQGM010000014">
    <property type="protein sequence ID" value="MCM2577010.1"/>
    <property type="molecule type" value="Genomic_DNA"/>
</dbReference>
<dbReference type="InterPro" id="IPR038318">
    <property type="entry name" value="KdpD_sf"/>
</dbReference>
<evidence type="ECO:0000313" key="13">
    <source>
        <dbReference type="EMBL" id="MCM2577010.1"/>
    </source>
</evidence>
<name>A0ABT0X437_9ACTN</name>
<keyword evidence="6 13" id="KW-0418">Kinase</keyword>
<dbReference type="InterPro" id="IPR025201">
    <property type="entry name" value="KdpD_TM"/>
</dbReference>
<gene>
    <name evidence="13" type="ORF">M1E25_06525</name>
</gene>
<keyword evidence="5" id="KW-0547">Nucleotide-binding</keyword>
<evidence type="ECO:0000256" key="7">
    <source>
        <dbReference type="ARBA" id="ARBA00022840"/>
    </source>
</evidence>
<accession>A0ABT0X437</accession>
<reference evidence="13" key="1">
    <citation type="journal article" date="2023" name="Int. J. Syst. Evol. Microbiol.">
        <title>Streptomyces meridianus sp. nov. isolated from brackish water of the Tagus estuary in Alcochete, Portugal.</title>
        <authorList>
            <person name="Santos J.D.N."/>
            <person name="Klimek D."/>
            <person name="Calusinska M."/>
            <person name="Lobo Da Cunha A."/>
            <person name="Catita J."/>
            <person name="Goncalves H."/>
            <person name="Gonzalez I."/>
            <person name="Reyes F."/>
            <person name="Lage O.M."/>
        </authorList>
    </citation>
    <scope>NUCLEOTIDE SEQUENCE</scope>
    <source>
        <strain evidence="13">MTZ3.1</strain>
    </source>
</reference>
<evidence type="ECO:0000259" key="12">
    <source>
        <dbReference type="Pfam" id="PF13493"/>
    </source>
</evidence>
<feature type="domain" description="Sensor protein KdpD transmembrane" evidence="12">
    <location>
        <begin position="13"/>
        <end position="111"/>
    </location>
</feature>
<keyword evidence="2" id="KW-0597">Phosphoprotein</keyword>
<feature type="transmembrane region" description="Helical" evidence="11">
    <location>
        <begin position="41"/>
        <end position="68"/>
    </location>
</feature>
<comment type="subcellular location">
    <subcellularLocation>
        <location evidence="1">Membrane</location>
        <topology evidence="1">Multi-pass membrane protein</topology>
    </subcellularLocation>
</comment>
<evidence type="ECO:0000313" key="14">
    <source>
        <dbReference type="Proteomes" id="UP001167160"/>
    </source>
</evidence>
<keyword evidence="8 11" id="KW-1133">Transmembrane helix</keyword>
<dbReference type="RefSeq" id="WP_251411040.1">
    <property type="nucleotide sequence ID" value="NZ_JAMQGM010000014.1"/>
</dbReference>
<evidence type="ECO:0000256" key="10">
    <source>
        <dbReference type="ARBA" id="ARBA00023136"/>
    </source>
</evidence>
<evidence type="ECO:0000256" key="6">
    <source>
        <dbReference type="ARBA" id="ARBA00022777"/>
    </source>
</evidence>
<sequence length="250" mass="26625">MAFHLTRDRMAILAAVVAPIAVSAALIPFRTDISSANLALILVVVVVAVAAIGHLFAGAVAALGAALWFDFFLTRPYETFAITKSSDVGTAILLLAVGLVVSQLAARARRLHVLAITDADYLAQIHHTAQVARSSTSPDAVVDQVRDQLVGLLHLNGCRFEYGNLLGRPPRLEPDGRVVKSRMEWDVDRLGLPEEEVELRASAKGHYYGRFMLRPTPGSVPSLEARLVAVTLADQAGAALDTAQSAPSSG</sequence>
<keyword evidence="10 11" id="KW-0472">Membrane</keyword>